<dbReference type="EMBL" id="JAYMYQ010000011">
    <property type="protein sequence ID" value="KAK7305532.1"/>
    <property type="molecule type" value="Genomic_DNA"/>
</dbReference>
<keyword evidence="2" id="KW-1185">Reference proteome</keyword>
<dbReference type="AlphaFoldDB" id="A0AAN9JUU3"/>
<comment type="caution">
    <text evidence="1">The sequence shown here is derived from an EMBL/GenBank/DDBJ whole genome shotgun (WGS) entry which is preliminary data.</text>
</comment>
<evidence type="ECO:0000313" key="1">
    <source>
        <dbReference type="EMBL" id="KAK7305532.1"/>
    </source>
</evidence>
<organism evidence="1 2">
    <name type="scientific">Canavalia gladiata</name>
    <name type="common">Sword bean</name>
    <name type="synonym">Dolichos gladiatus</name>
    <dbReference type="NCBI Taxonomy" id="3824"/>
    <lineage>
        <taxon>Eukaryota</taxon>
        <taxon>Viridiplantae</taxon>
        <taxon>Streptophyta</taxon>
        <taxon>Embryophyta</taxon>
        <taxon>Tracheophyta</taxon>
        <taxon>Spermatophyta</taxon>
        <taxon>Magnoliopsida</taxon>
        <taxon>eudicotyledons</taxon>
        <taxon>Gunneridae</taxon>
        <taxon>Pentapetalae</taxon>
        <taxon>rosids</taxon>
        <taxon>fabids</taxon>
        <taxon>Fabales</taxon>
        <taxon>Fabaceae</taxon>
        <taxon>Papilionoideae</taxon>
        <taxon>50 kb inversion clade</taxon>
        <taxon>NPAAA clade</taxon>
        <taxon>indigoferoid/millettioid clade</taxon>
        <taxon>Phaseoleae</taxon>
        <taxon>Canavalia</taxon>
    </lineage>
</organism>
<proteinExistence type="predicted"/>
<sequence>MINCVGILCCGLVVYGRLGGLFIVEENQLFGTAWLLGVGSQVPDIETEKKGRTREEDKRRAWHTSNGSGFGSDISDSRFYIRNQVLLKRCSNSAVSEENLSITLDESLLQLLYSSLHSGFEGSDKGSRILAYA</sequence>
<dbReference type="Proteomes" id="UP001367508">
    <property type="component" value="Unassembled WGS sequence"/>
</dbReference>
<protein>
    <submittedName>
        <fullName evidence="1">Uncharacterized protein</fullName>
    </submittedName>
</protein>
<gene>
    <name evidence="1" type="ORF">VNO77_43438</name>
</gene>
<accession>A0AAN9JUU3</accession>
<evidence type="ECO:0000313" key="2">
    <source>
        <dbReference type="Proteomes" id="UP001367508"/>
    </source>
</evidence>
<reference evidence="1 2" key="1">
    <citation type="submission" date="2024-01" db="EMBL/GenBank/DDBJ databases">
        <title>The genomes of 5 underutilized Papilionoideae crops provide insights into root nodulation and disease resistanc.</title>
        <authorList>
            <person name="Jiang F."/>
        </authorList>
    </citation>
    <scope>NUCLEOTIDE SEQUENCE [LARGE SCALE GENOMIC DNA]</scope>
    <source>
        <strain evidence="1">LVBAO_FW01</strain>
        <tissue evidence="1">Leaves</tissue>
    </source>
</reference>
<name>A0AAN9JUU3_CANGL</name>